<keyword evidence="1" id="KW-0472">Membrane</keyword>
<name>A0A815K3B0_9BILA</name>
<evidence type="ECO:0000313" key="4">
    <source>
        <dbReference type="Proteomes" id="UP000663854"/>
    </source>
</evidence>
<dbReference type="AlphaFoldDB" id="A0A815K3B0"/>
<feature type="non-terminal residue" evidence="2">
    <location>
        <position position="103"/>
    </location>
</feature>
<dbReference type="Proteomes" id="UP000663870">
    <property type="component" value="Unassembled WGS sequence"/>
</dbReference>
<accession>A0A815K3B0</accession>
<evidence type="ECO:0000313" key="2">
    <source>
        <dbReference type="EMBL" id="CAF1387970.1"/>
    </source>
</evidence>
<comment type="caution">
    <text evidence="2">The sequence shown here is derived from an EMBL/GenBank/DDBJ whole genome shotgun (WGS) entry which is preliminary data.</text>
</comment>
<evidence type="ECO:0000313" key="5">
    <source>
        <dbReference type="Proteomes" id="UP000663870"/>
    </source>
</evidence>
<organism evidence="2 4">
    <name type="scientific">Rotaria sordida</name>
    <dbReference type="NCBI Taxonomy" id="392033"/>
    <lineage>
        <taxon>Eukaryota</taxon>
        <taxon>Metazoa</taxon>
        <taxon>Spiralia</taxon>
        <taxon>Gnathifera</taxon>
        <taxon>Rotifera</taxon>
        <taxon>Eurotatoria</taxon>
        <taxon>Bdelloidea</taxon>
        <taxon>Philodinida</taxon>
        <taxon>Philodinidae</taxon>
        <taxon>Rotaria</taxon>
    </lineage>
</organism>
<keyword evidence="5" id="KW-1185">Reference proteome</keyword>
<dbReference type="EMBL" id="CAJNOH010005051">
    <property type="protein sequence ID" value="CAF1387970.1"/>
    <property type="molecule type" value="Genomic_DNA"/>
</dbReference>
<evidence type="ECO:0000256" key="1">
    <source>
        <dbReference type="SAM" id="Phobius"/>
    </source>
</evidence>
<proteinExistence type="predicted"/>
<keyword evidence="1" id="KW-0812">Transmembrane</keyword>
<reference evidence="2" key="1">
    <citation type="submission" date="2021-02" db="EMBL/GenBank/DDBJ databases">
        <authorList>
            <person name="Nowell W R."/>
        </authorList>
    </citation>
    <scope>NUCLEOTIDE SEQUENCE</scope>
</reference>
<gene>
    <name evidence="3" type="ORF">JXQ802_LOCUS50358</name>
    <name evidence="2" type="ORF">PYM288_LOCUS34192</name>
</gene>
<dbReference type="EMBL" id="CAJNOL010006531">
    <property type="protein sequence ID" value="CAF1619020.1"/>
    <property type="molecule type" value="Genomic_DNA"/>
</dbReference>
<evidence type="ECO:0000313" key="3">
    <source>
        <dbReference type="EMBL" id="CAF1619020.1"/>
    </source>
</evidence>
<protein>
    <submittedName>
        <fullName evidence="2">Uncharacterized protein</fullName>
    </submittedName>
</protein>
<feature type="transmembrane region" description="Helical" evidence="1">
    <location>
        <begin position="6"/>
        <end position="23"/>
    </location>
</feature>
<keyword evidence="1" id="KW-1133">Transmembrane helix</keyword>
<dbReference type="Proteomes" id="UP000663854">
    <property type="component" value="Unassembled WGS sequence"/>
</dbReference>
<sequence length="103" mass="12093">MLSNWLLYIFATIIAILFFKPYVDEDLLALTGYHRVAIFHRIYSLRNKLLPFLHPGSITMDPDSKALDELISLYHPKLDLSENLTKNDIEEFRYHSKRILTAL</sequence>